<dbReference type="Pfam" id="PF01734">
    <property type="entry name" value="Patatin"/>
    <property type="match status" value="1"/>
</dbReference>
<organism evidence="6 7">
    <name type="scientific">Claveliimonas bilis</name>
    <dbReference type="NCBI Taxonomy" id="3028070"/>
    <lineage>
        <taxon>Bacteria</taxon>
        <taxon>Bacillati</taxon>
        <taxon>Bacillota</taxon>
        <taxon>Clostridia</taxon>
        <taxon>Lachnospirales</taxon>
        <taxon>Lachnospiraceae</taxon>
        <taxon>Claveliimonas</taxon>
    </lineage>
</organism>
<name>A0ABN6YVI1_9FIRM</name>
<feature type="short sequence motif" description="DGA/G" evidence="4">
    <location>
        <begin position="170"/>
        <end position="172"/>
    </location>
</feature>
<dbReference type="CDD" id="cd07208">
    <property type="entry name" value="Pat_hypo_Ecoli_yjju_like"/>
    <property type="match status" value="1"/>
</dbReference>
<evidence type="ECO:0000256" key="4">
    <source>
        <dbReference type="PROSITE-ProRule" id="PRU01161"/>
    </source>
</evidence>
<keyword evidence="1 4" id="KW-0378">Hydrolase</keyword>
<dbReference type="Pfam" id="PF19890">
    <property type="entry name" value="DUF6363"/>
    <property type="match status" value="1"/>
</dbReference>
<feature type="active site" description="Proton acceptor" evidence="4">
    <location>
        <position position="170"/>
    </location>
</feature>
<dbReference type="SUPFAM" id="SSF52151">
    <property type="entry name" value="FabD/lysophospholipase-like"/>
    <property type="match status" value="1"/>
</dbReference>
<dbReference type="PROSITE" id="PS51635">
    <property type="entry name" value="PNPLA"/>
    <property type="match status" value="1"/>
</dbReference>
<feature type="domain" description="PNPLA" evidence="5">
    <location>
        <begin position="15"/>
        <end position="183"/>
    </location>
</feature>
<dbReference type="InterPro" id="IPR050301">
    <property type="entry name" value="NTE"/>
</dbReference>
<feature type="short sequence motif" description="GXSXG" evidence="4">
    <location>
        <begin position="46"/>
        <end position="50"/>
    </location>
</feature>
<sequence length="294" mass="34380">MRKESEEMNMEKATMVLEGGATRGVFTSGALDYLMERDFYTSHVIGVSAGSCNGVDYVSRQPGRTKDCMIHKEKEYSYYYGFAKFIKEKSLLDMDMVFERYPKEIFPFDFDTYFASEMECEIVTTNCITGEAEYMTERKDEDRLMKLCRASSSMPLISPIVNVDGVPYLDGGLADSIPIRRAMEIGNEKIIVILTRNPGYRKKMPSKAAVKVYRRAYRNYPKLVKSIVRRNVVYNRTMEMLERLEEEGKIFVLRPLIPTVSRLEKDYDVLMHFYEHGYRLMKREYDALQKYMEQ</sequence>
<dbReference type="PANTHER" id="PTHR14226:SF25">
    <property type="entry name" value="PHOSPHOESTERASE"/>
    <property type="match status" value="1"/>
</dbReference>
<dbReference type="EMBL" id="AP027742">
    <property type="protein sequence ID" value="BDZ77288.1"/>
    <property type="molecule type" value="Genomic_DNA"/>
</dbReference>
<protein>
    <submittedName>
        <fullName evidence="6">Patatin family protein</fullName>
    </submittedName>
</protein>
<dbReference type="Proteomes" id="UP001305815">
    <property type="component" value="Chromosome"/>
</dbReference>
<dbReference type="PANTHER" id="PTHR14226">
    <property type="entry name" value="NEUROPATHY TARGET ESTERASE/SWISS CHEESE D.MELANOGASTER"/>
    <property type="match status" value="1"/>
</dbReference>
<evidence type="ECO:0000256" key="2">
    <source>
        <dbReference type="ARBA" id="ARBA00022963"/>
    </source>
</evidence>
<keyword evidence="3 4" id="KW-0443">Lipid metabolism</keyword>
<gene>
    <name evidence="6" type="ORF">Lac1_14710</name>
</gene>
<comment type="caution">
    <text evidence="4">Lacks conserved residue(s) required for the propagation of feature annotation.</text>
</comment>
<evidence type="ECO:0000313" key="7">
    <source>
        <dbReference type="Proteomes" id="UP001305815"/>
    </source>
</evidence>
<evidence type="ECO:0000259" key="5">
    <source>
        <dbReference type="PROSITE" id="PS51635"/>
    </source>
</evidence>
<dbReference type="InterPro" id="IPR002641">
    <property type="entry name" value="PNPLA_dom"/>
</dbReference>
<keyword evidence="2 4" id="KW-0442">Lipid degradation</keyword>
<dbReference type="InterPro" id="IPR037483">
    <property type="entry name" value="YjjU-like"/>
</dbReference>
<dbReference type="InterPro" id="IPR045943">
    <property type="entry name" value="DUF6363"/>
</dbReference>
<dbReference type="Gene3D" id="3.40.1090.10">
    <property type="entry name" value="Cytosolic phospholipase A2 catalytic domain"/>
    <property type="match status" value="2"/>
</dbReference>
<evidence type="ECO:0000256" key="3">
    <source>
        <dbReference type="ARBA" id="ARBA00023098"/>
    </source>
</evidence>
<evidence type="ECO:0000256" key="1">
    <source>
        <dbReference type="ARBA" id="ARBA00022801"/>
    </source>
</evidence>
<feature type="active site" description="Nucleophile" evidence="4">
    <location>
        <position position="48"/>
    </location>
</feature>
<accession>A0ABN6YVI1</accession>
<keyword evidence="7" id="KW-1185">Reference proteome</keyword>
<dbReference type="InterPro" id="IPR016035">
    <property type="entry name" value="Acyl_Trfase/lysoPLipase"/>
</dbReference>
<proteinExistence type="predicted"/>
<reference evidence="7" key="1">
    <citation type="journal article" date="2023" name="Int. J. Syst. Evol. Microbiol.">
        <title>Claveliimonas bilis gen. nov., sp. nov., deoxycholic acid-producing bacteria isolated from human faeces, and reclassification of Sellimonas monacensis Zenner et al. 2021 as Claveliimonas monacensis comb. nov.</title>
        <authorList>
            <person name="Hisatomi A."/>
            <person name="Kastawa N.W.E.P.G."/>
            <person name="Song I."/>
            <person name="Ohkuma M."/>
            <person name="Fukiya S."/>
            <person name="Sakamoto M."/>
        </authorList>
    </citation>
    <scope>NUCLEOTIDE SEQUENCE [LARGE SCALE GENOMIC DNA]</scope>
    <source>
        <strain evidence="7">12BBH14</strain>
    </source>
</reference>
<evidence type="ECO:0000313" key="6">
    <source>
        <dbReference type="EMBL" id="BDZ77288.1"/>
    </source>
</evidence>